<gene>
    <name evidence="1" type="ordered locus">SNE_A18200</name>
</gene>
<dbReference type="EMBL" id="FR872582">
    <property type="protein sequence ID" value="CCB89697.1"/>
    <property type="molecule type" value="Genomic_DNA"/>
</dbReference>
<sequence>MKLSIYFAGSIQKDHEQNDSYWTEEDFASLRTLLDPHYVHILNPAERTDDLSDEFAVFGRDMTQIYLADLLFVDARHRRGLGVGAEMMWAKVLGKPVVVLAPKESHYRKAIASLLGQPIDDYIHPFVESLSDCIADSLEEGAAWILEFASGEVGPIKDLETIEEAMQYYREMQFPQDKPMKQLIESSEMLQERFNLSPKFILK</sequence>
<reference key="1">
    <citation type="journal article" date="2011" name="Mol. Biol. Evol.">
        <title>Unity in variety -- the pan-genome of the Chlamydiae.</title>
        <authorList>
            <person name="Collingro A."/>
            <person name="Tischler P."/>
            <person name="Weinmaier T."/>
            <person name="Penz T."/>
            <person name="Heinz E."/>
            <person name="Brunham R.C."/>
            <person name="Read T.D."/>
            <person name="Bavoil P.M."/>
            <person name="Sachse K."/>
            <person name="Kahane S."/>
            <person name="Friedman M.G."/>
            <person name="Rattei T."/>
            <person name="Myers G.S.A."/>
            <person name="Horn M."/>
        </authorList>
    </citation>
    <scope>NUCLEOTIDE SEQUENCE</scope>
    <source>
        <strain>Z</strain>
    </source>
</reference>
<dbReference type="HOGENOM" id="CLU_1348166_0_0_0"/>
<proteinExistence type="predicted"/>
<name>F8L359_SIMNZ</name>
<dbReference type="Gene3D" id="3.40.50.450">
    <property type="match status" value="1"/>
</dbReference>
<dbReference type="Proteomes" id="UP000000496">
    <property type="component" value="Chromosome gsn.131"/>
</dbReference>
<accession>F8L359</accession>
<evidence type="ECO:0000313" key="2">
    <source>
        <dbReference type="Proteomes" id="UP000000496"/>
    </source>
</evidence>
<reference evidence="1 2" key="2">
    <citation type="journal article" date="2011" name="Mol. Biol. Evol.">
        <title>Unity in variety--the pan-genome of the Chlamydiae.</title>
        <authorList>
            <person name="Collingro A."/>
            <person name="Tischler P."/>
            <person name="Weinmaier T."/>
            <person name="Penz T."/>
            <person name="Heinz E."/>
            <person name="Brunham R.C."/>
            <person name="Read T.D."/>
            <person name="Bavoil P.M."/>
            <person name="Sachse K."/>
            <person name="Kahane S."/>
            <person name="Friedman M.G."/>
            <person name="Rattei T."/>
            <person name="Myers G.S."/>
            <person name="Horn M."/>
        </authorList>
    </citation>
    <scope>NUCLEOTIDE SEQUENCE [LARGE SCALE GENOMIC DNA]</scope>
    <source>
        <strain evidence="2">ATCC VR-1471 / Z</strain>
    </source>
</reference>
<dbReference type="RefSeq" id="WP_013944163.1">
    <property type="nucleotide sequence ID" value="NC_015713.1"/>
</dbReference>
<dbReference type="AlphaFoldDB" id="F8L359"/>
<evidence type="ECO:0008006" key="3">
    <source>
        <dbReference type="Google" id="ProtNLM"/>
    </source>
</evidence>
<organism evidence="1 2">
    <name type="scientific">Simkania negevensis (strain ATCC VR-1471 / DSM 27360 / Z)</name>
    <dbReference type="NCBI Taxonomy" id="331113"/>
    <lineage>
        <taxon>Bacteria</taxon>
        <taxon>Pseudomonadati</taxon>
        <taxon>Chlamydiota</taxon>
        <taxon>Chlamydiia</taxon>
        <taxon>Parachlamydiales</taxon>
        <taxon>Simkaniaceae</taxon>
        <taxon>Simkania</taxon>
    </lineage>
</organism>
<dbReference type="KEGG" id="sng:SNE_A18200"/>
<protein>
    <recommendedName>
        <fullName evidence="3">Nucleoside 2-deoxyribosyltransferase</fullName>
    </recommendedName>
</protein>
<evidence type="ECO:0000313" key="1">
    <source>
        <dbReference type="EMBL" id="CCB89697.1"/>
    </source>
</evidence>
<dbReference type="SUPFAM" id="SSF52309">
    <property type="entry name" value="N-(deoxy)ribosyltransferase-like"/>
    <property type="match status" value="1"/>
</dbReference>
<dbReference type="STRING" id="331113.SNE_A18200"/>
<dbReference type="eggNOG" id="ENOG5033U1A">
    <property type="taxonomic scope" value="Bacteria"/>
</dbReference>
<dbReference type="OrthoDB" id="3465100at2"/>
<keyword evidence="2" id="KW-1185">Reference proteome</keyword>